<dbReference type="GO" id="GO:0005737">
    <property type="term" value="C:cytoplasm"/>
    <property type="evidence" value="ECO:0007669"/>
    <property type="project" value="TreeGrafter"/>
</dbReference>
<organism evidence="3 4">
    <name type="scientific">Diversispora epigaea</name>
    <dbReference type="NCBI Taxonomy" id="1348612"/>
    <lineage>
        <taxon>Eukaryota</taxon>
        <taxon>Fungi</taxon>
        <taxon>Fungi incertae sedis</taxon>
        <taxon>Mucoromycota</taxon>
        <taxon>Glomeromycotina</taxon>
        <taxon>Glomeromycetes</taxon>
        <taxon>Diversisporales</taxon>
        <taxon>Diversisporaceae</taxon>
        <taxon>Diversispora</taxon>
    </lineage>
</organism>
<dbReference type="OrthoDB" id="1022638at2759"/>
<name>A0A397G388_9GLOM</name>
<accession>A0A397G388</accession>
<feature type="domain" description="TLDc" evidence="2">
    <location>
        <begin position="305"/>
        <end position="486"/>
    </location>
</feature>
<evidence type="ECO:0000259" key="1">
    <source>
        <dbReference type="PROSITE" id="PS50097"/>
    </source>
</evidence>
<proteinExistence type="predicted"/>
<keyword evidence="4" id="KW-1185">Reference proteome</keyword>
<dbReference type="PANTHER" id="PTHR46306:SF1">
    <property type="entry name" value="BTB_POZ DOMAIN-CONTAINING PROTEIN 9"/>
    <property type="match status" value="1"/>
</dbReference>
<evidence type="ECO:0008006" key="5">
    <source>
        <dbReference type="Google" id="ProtNLM"/>
    </source>
</evidence>
<dbReference type="PROSITE" id="PS51886">
    <property type="entry name" value="TLDC"/>
    <property type="match status" value="1"/>
</dbReference>
<dbReference type="PANTHER" id="PTHR46306">
    <property type="entry name" value="BTB/POZ DOMAIN-CONTAINING PROTEIN 9"/>
    <property type="match status" value="1"/>
</dbReference>
<dbReference type="SMART" id="SM00225">
    <property type="entry name" value="BTB"/>
    <property type="match status" value="1"/>
</dbReference>
<dbReference type="Gene3D" id="3.30.710.10">
    <property type="entry name" value="Potassium Channel Kv1.1, Chain A"/>
    <property type="match status" value="1"/>
</dbReference>
<evidence type="ECO:0000259" key="2">
    <source>
        <dbReference type="PROSITE" id="PS51886"/>
    </source>
</evidence>
<dbReference type="Proteomes" id="UP000266861">
    <property type="component" value="Unassembled WGS sequence"/>
</dbReference>
<dbReference type="InterPro" id="IPR006571">
    <property type="entry name" value="TLDc_dom"/>
</dbReference>
<dbReference type="Pfam" id="PF00651">
    <property type="entry name" value="BTB"/>
    <property type="match status" value="1"/>
</dbReference>
<dbReference type="InterPro" id="IPR011705">
    <property type="entry name" value="BACK"/>
</dbReference>
<dbReference type="SUPFAM" id="SSF54695">
    <property type="entry name" value="POZ domain"/>
    <property type="match status" value="1"/>
</dbReference>
<feature type="domain" description="BTB" evidence="1">
    <location>
        <begin position="23"/>
        <end position="93"/>
    </location>
</feature>
<dbReference type="EMBL" id="PQFF01000597">
    <property type="protein sequence ID" value="RHZ44048.1"/>
    <property type="molecule type" value="Genomic_DNA"/>
</dbReference>
<dbReference type="Gene3D" id="1.25.40.420">
    <property type="match status" value="1"/>
</dbReference>
<reference evidence="3 4" key="1">
    <citation type="submission" date="2018-08" db="EMBL/GenBank/DDBJ databases">
        <title>Genome and evolution of the arbuscular mycorrhizal fungus Diversispora epigaea (formerly Glomus versiforme) and its bacterial endosymbionts.</title>
        <authorList>
            <person name="Sun X."/>
            <person name="Fei Z."/>
            <person name="Harrison M."/>
        </authorList>
    </citation>
    <scope>NUCLEOTIDE SEQUENCE [LARGE SCALE GENOMIC DNA]</scope>
    <source>
        <strain evidence="3 4">IT104</strain>
    </source>
</reference>
<comment type="caution">
    <text evidence="3">The sequence shown here is derived from an EMBL/GenBank/DDBJ whole genome shotgun (WGS) entry which is preliminary data.</text>
</comment>
<dbReference type="AlphaFoldDB" id="A0A397G388"/>
<dbReference type="Pfam" id="PF07707">
    <property type="entry name" value="BACK"/>
    <property type="match status" value="1"/>
</dbReference>
<dbReference type="PROSITE" id="PS50097">
    <property type="entry name" value="BTB"/>
    <property type="match status" value="1"/>
</dbReference>
<evidence type="ECO:0000313" key="4">
    <source>
        <dbReference type="Proteomes" id="UP000266861"/>
    </source>
</evidence>
<dbReference type="InterPro" id="IPR011333">
    <property type="entry name" value="SKP1/BTB/POZ_sf"/>
</dbReference>
<evidence type="ECO:0000313" key="3">
    <source>
        <dbReference type="EMBL" id="RHZ44048.1"/>
    </source>
</evidence>
<dbReference type="InterPro" id="IPR052407">
    <property type="entry name" value="BTB_POZ_domain_cont_9"/>
</dbReference>
<protein>
    <recommendedName>
        <fullName evidence="5">BTB domain-containing protein</fullName>
    </recommendedName>
</protein>
<dbReference type="InterPro" id="IPR000210">
    <property type="entry name" value="BTB/POZ_dom"/>
</dbReference>
<dbReference type="Pfam" id="PF07534">
    <property type="entry name" value="TLD"/>
    <property type="match status" value="1"/>
</dbReference>
<gene>
    <name evidence="3" type="ORF">Glove_768g5</name>
</gene>
<sequence>MSLNFFDKLSQNLIELLNDGDDYNVIIEVKNKEKSFTAHSNVLKFRSSYFRRELENIQLNENNIKIIIKSSISAQIFNVILQYIYGGTVGLENCETRFIYDLMLAADEFELKELTNKLETLLIETKGSWLRTHFSFIYHSIFNRHDDFKKLKNFCNDIVVKYPNLIFDSDDFTSLEESALISLLKRNDLQMEEVKIWDYVIKWGIAQTSTLPTNLDDWTKKNFLTLKTTLQQCLPHIRYFHLSNIEVLDKIKPYKKILDKQLWNDIDQHLIAPERPVKSTILPPRSVLVTELPPRAEKLREPFSSIISDEHAAEISTWIDRETTAHTLANIPYKFELILRGTRDGFAPQTFWNMCHGHACTVVLVKVKGTDEIVGGYNPLAWDKSTRGEWMETKDSFIFSLKDGNIQNSILSRVKQPKYAVLNKSKNGQIKGGPCFGDFEMYSYKSDFTLDDSCFCRSNGVYHEKPIRSSSSEWFSIINYEVFKIFRKTI</sequence>